<dbReference type="EMBL" id="PUIB01000010">
    <property type="protein sequence ID" value="PQO40012.1"/>
    <property type="molecule type" value="Genomic_DNA"/>
</dbReference>
<sequence>MGRSCRHGWSQEKGAEEYVSSANQVGQLGRLRRETIDDPHERSIAKECKMRRYMNATAWALLGCVALCSPAEAGMGDVELIQERYPNASIKIEREVTQDEGGNYVNHGYWKHLDENGTMLAEGQYLHNLRDGVWSRWFRGSESNLFRTAPFNQFKPPFVSTASFKDGNLHGVWGIHDANQRIIMEVSFVDGERHGPANFYNADGTKLQEANYVNGLLDGEVLEYARGAKQPSRSLFIKGRKLAAKVDQERGGRKKSEGVYLHAPQVAKSQDDWWNATLATYEPQGKDERHGKWITYYSNGQIQVEGEYEFDVPVGKFIWWYSNGQKAIQGSYVAGKENGRWLWWHENGLKKTEGDFEKGDQVGRWMSWNPDGRVASSQNYPAKTDEELSSVDQPPMIVITDDAGEEMVEEESQEFVTSTPAENEAEAKDLDEPSLLHPQEASLPILNPLPRR</sequence>
<reference evidence="2 3" key="1">
    <citation type="submission" date="2018-02" db="EMBL/GenBank/DDBJ databases">
        <title>Comparative genomes isolates from brazilian mangrove.</title>
        <authorList>
            <person name="Araujo J.E."/>
            <person name="Taketani R.G."/>
            <person name="Silva M.C.P."/>
            <person name="Loureco M.V."/>
            <person name="Andreote F.D."/>
        </authorList>
    </citation>
    <scope>NUCLEOTIDE SEQUENCE [LARGE SCALE GENOMIC DNA]</scope>
    <source>
        <strain evidence="2 3">NAP PRIS-MGV</strain>
    </source>
</reference>
<evidence type="ECO:0008006" key="4">
    <source>
        <dbReference type="Google" id="ProtNLM"/>
    </source>
</evidence>
<feature type="compositionally biased region" description="Acidic residues" evidence="1">
    <location>
        <begin position="402"/>
        <end position="413"/>
    </location>
</feature>
<dbReference type="PANTHER" id="PTHR33706:SF1">
    <property type="entry name" value="TPR REPEAT PROTEIN"/>
    <property type="match status" value="1"/>
</dbReference>
<evidence type="ECO:0000313" key="3">
    <source>
        <dbReference type="Proteomes" id="UP000239388"/>
    </source>
</evidence>
<dbReference type="Gene3D" id="3.90.930.1">
    <property type="match status" value="1"/>
</dbReference>
<protein>
    <recommendedName>
        <fullName evidence="4">Toxin-antitoxin system YwqK family antitoxin</fullName>
    </recommendedName>
</protein>
<dbReference type="InterPro" id="IPR011652">
    <property type="entry name" value="MORN_2"/>
</dbReference>
<dbReference type="Gene3D" id="2.20.110.10">
    <property type="entry name" value="Histone H3 K4-specific methyltransferase SET7/9 N-terminal domain"/>
    <property type="match status" value="1"/>
</dbReference>
<dbReference type="AlphaFoldDB" id="A0A2S8G6D1"/>
<comment type="caution">
    <text evidence="2">The sequence shown here is derived from an EMBL/GenBank/DDBJ whole genome shotgun (WGS) entry which is preliminary data.</text>
</comment>
<dbReference type="Proteomes" id="UP000239388">
    <property type="component" value="Unassembled WGS sequence"/>
</dbReference>
<dbReference type="SUPFAM" id="SSF82185">
    <property type="entry name" value="Histone H3 K4-specific methyltransferase SET7/9 N-terminal domain"/>
    <property type="match status" value="3"/>
</dbReference>
<proteinExistence type="predicted"/>
<feature type="region of interest" description="Disordered" evidence="1">
    <location>
        <begin position="402"/>
        <end position="452"/>
    </location>
</feature>
<dbReference type="PANTHER" id="PTHR33706">
    <property type="entry name" value="MORN VARIANT REPEAT PROTEIN"/>
    <property type="match status" value="1"/>
</dbReference>
<gene>
    <name evidence="2" type="ORF">C5Y98_06745</name>
</gene>
<name>A0A2S8G6D1_9BACT</name>
<dbReference type="Pfam" id="PF07661">
    <property type="entry name" value="MORN_2"/>
    <property type="match status" value="4"/>
</dbReference>
<accession>A0A2S8G6D1</accession>
<evidence type="ECO:0000313" key="2">
    <source>
        <dbReference type="EMBL" id="PQO40012.1"/>
    </source>
</evidence>
<organism evidence="2 3">
    <name type="scientific">Blastopirellula marina</name>
    <dbReference type="NCBI Taxonomy" id="124"/>
    <lineage>
        <taxon>Bacteria</taxon>
        <taxon>Pseudomonadati</taxon>
        <taxon>Planctomycetota</taxon>
        <taxon>Planctomycetia</taxon>
        <taxon>Pirellulales</taxon>
        <taxon>Pirellulaceae</taxon>
        <taxon>Blastopirellula</taxon>
    </lineage>
</organism>
<evidence type="ECO:0000256" key="1">
    <source>
        <dbReference type="SAM" id="MobiDB-lite"/>
    </source>
</evidence>